<reference evidence="1" key="1">
    <citation type="submission" date="2019-05" db="EMBL/GenBank/DDBJ databases">
        <title>Revised genome assembly of Burkholderiaceae (previously Ralstonia) sp. PBA.</title>
        <authorList>
            <person name="Gan H.M."/>
        </authorList>
    </citation>
    <scope>NUCLEOTIDE SEQUENCE</scope>
    <source>
        <strain evidence="1">PBA</strain>
    </source>
</reference>
<comment type="caution">
    <text evidence="1">The sequence shown here is derived from an EMBL/GenBank/DDBJ whole genome shotgun (WGS) entry which is preliminary data.</text>
</comment>
<sequence length="231" mass="25714">MNQPLNRIDGQPSLSERAYQQIRDAIMQGRLESGRRLVYRTLAEELGISPTPVRDAIQRLVSDGALQLDDRGVAYVPVLTAETYIETINLRLTLESMAAAAVAAMPDGREAIADQLAEIHERVARAQREGRPVDALFGNEQFHFVYLRAAGMPILEGLVRSLWLRCGPSLRLVYNKGFKPLSVHPHVRLIEAIRKGDAASARHAVEADLKYAGKHILAQLDPHARSPENWD</sequence>
<evidence type="ECO:0000313" key="1">
    <source>
        <dbReference type="EMBL" id="TMS58452.1"/>
    </source>
</evidence>
<gene>
    <name evidence="1" type="ORF">MW7_006885</name>
</gene>
<dbReference type="Proteomes" id="UP000004277">
    <property type="component" value="Unassembled WGS sequence"/>
</dbReference>
<evidence type="ECO:0000313" key="2">
    <source>
        <dbReference type="Proteomes" id="UP000004277"/>
    </source>
</evidence>
<dbReference type="EMBL" id="AKCV02000015">
    <property type="protein sequence ID" value="TMS58452.1"/>
    <property type="molecule type" value="Genomic_DNA"/>
</dbReference>
<proteinExistence type="predicted"/>
<name>A0ACD3SQA7_9BURK</name>
<protein>
    <submittedName>
        <fullName evidence="1">GntR family transcriptional regulator</fullName>
    </submittedName>
</protein>
<keyword evidence="2" id="KW-1185">Reference proteome</keyword>
<accession>A0ACD3SQA7</accession>
<organism evidence="1 2">
    <name type="scientific">Imbroritus primus</name>
    <dbReference type="NCBI Taxonomy" id="3058603"/>
    <lineage>
        <taxon>Bacteria</taxon>
        <taxon>Pseudomonadati</taxon>
        <taxon>Pseudomonadota</taxon>
        <taxon>Betaproteobacteria</taxon>
        <taxon>Burkholderiales</taxon>
        <taxon>Burkholderiaceae</taxon>
        <taxon>Imbroritus</taxon>
    </lineage>
</organism>